<dbReference type="PANTHER" id="PTHR47534:SF3">
    <property type="entry name" value="ALCOHOL DEHYDROGENASE-LIKE C-TERMINAL DOMAIN-CONTAINING PROTEIN"/>
    <property type="match status" value="1"/>
</dbReference>
<dbReference type="Proteomes" id="UP000287830">
    <property type="component" value="Unassembled WGS sequence"/>
</dbReference>
<dbReference type="InterPro" id="IPR052228">
    <property type="entry name" value="Sec_Metab_Biosynth_Oxidored"/>
</dbReference>
<dbReference type="SUPFAM" id="SSF51735">
    <property type="entry name" value="NAD(P)-binding Rossmann-fold domains"/>
    <property type="match status" value="1"/>
</dbReference>
<keyword evidence="1" id="KW-0560">Oxidoreductase</keyword>
<sequence length="283" mass="30557">MKTYVITGGTDGIGKALAHTYLGRGHEVVVVGRSMAKGKAWLDAARQRGAAARAHFVHADLSLLSQTKAAVDSIGAAFAKVDALVLCARHFRTTRLVTSEGFENTFAHFYLSRFVLSHGLAGLLESAHRPVILNIAGPGGQGEVHWEDLQLAREYDGQRALMQGGRLNDLLGVAFADARPGTKVRYVLLNPGTVGTSFSGQYTPDMRAHIDVIRRSAQPVHEAVVPILKILDDPPATPLSAFVRDTPLSPHPHGPAFTLAEARRLHRHTETLLDNWASGTTKS</sequence>
<dbReference type="AlphaFoldDB" id="A0A7U9PYJ6"/>
<dbReference type="Pfam" id="PF00106">
    <property type="entry name" value="adh_short"/>
    <property type="match status" value="1"/>
</dbReference>
<organism evidence="2 3">
    <name type="scientific">Streptomyces chrestomyceticus JCM 4735</name>
    <dbReference type="NCBI Taxonomy" id="1306181"/>
    <lineage>
        <taxon>Bacteria</taxon>
        <taxon>Bacillati</taxon>
        <taxon>Actinomycetota</taxon>
        <taxon>Actinomycetes</taxon>
        <taxon>Kitasatosporales</taxon>
        <taxon>Streptomycetaceae</taxon>
        <taxon>Streptomyces</taxon>
    </lineage>
</organism>
<gene>
    <name evidence="2" type="ORF">OEIGOIKO_03542</name>
</gene>
<dbReference type="RefSeq" id="WP_125045645.1">
    <property type="nucleotide sequence ID" value="NZ_BHZC01000001.1"/>
</dbReference>
<dbReference type="GeneID" id="95622446"/>
<proteinExistence type="predicted"/>
<reference evidence="2 3" key="1">
    <citation type="submission" date="2018-11" db="EMBL/GenBank/DDBJ databases">
        <title>Whole genome sequence of Streptomyces chrestomyceticus NBRC 13444(T).</title>
        <authorList>
            <person name="Komaki H."/>
            <person name="Tamura T."/>
        </authorList>
    </citation>
    <scope>NUCLEOTIDE SEQUENCE [LARGE SCALE GENOMIC DNA]</scope>
    <source>
        <strain evidence="2 3">NBRC 13444</strain>
    </source>
</reference>
<dbReference type="OrthoDB" id="2860165at2"/>
<evidence type="ECO:0000313" key="2">
    <source>
        <dbReference type="EMBL" id="GCD35795.1"/>
    </source>
</evidence>
<name>A0A7U9PYJ6_9ACTN</name>
<evidence type="ECO:0000313" key="3">
    <source>
        <dbReference type="Proteomes" id="UP000287830"/>
    </source>
</evidence>
<dbReference type="GO" id="GO:0016491">
    <property type="term" value="F:oxidoreductase activity"/>
    <property type="evidence" value="ECO:0007669"/>
    <property type="project" value="UniProtKB-KW"/>
</dbReference>
<accession>A0A7U9PYJ6</accession>
<dbReference type="EMBL" id="BHZC01000001">
    <property type="protein sequence ID" value="GCD35795.1"/>
    <property type="molecule type" value="Genomic_DNA"/>
</dbReference>
<dbReference type="InterPro" id="IPR002347">
    <property type="entry name" value="SDR_fam"/>
</dbReference>
<protein>
    <submittedName>
        <fullName evidence="2">PPOX class F420-dependent enzyme</fullName>
    </submittedName>
</protein>
<dbReference type="Gene3D" id="3.40.50.720">
    <property type="entry name" value="NAD(P)-binding Rossmann-like Domain"/>
    <property type="match status" value="1"/>
</dbReference>
<dbReference type="InterPro" id="IPR036291">
    <property type="entry name" value="NAD(P)-bd_dom_sf"/>
</dbReference>
<comment type="caution">
    <text evidence="2">The sequence shown here is derived from an EMBL/GenBank/DDBJ whole genome shotgun (WGS) entry which is preliminary data.</text>
</comment>
<dbReference type="PANTHER" id="PTHR47534">
    <property type="entry name" value="YALI0E05731P"/>
    <property type="match status" value="1"/>
</dbReference>
<evidence type="ECO:0000256" key="1">
    <source>
        <dbReference type="ARBA" id="ARBA00023002"/>
    </source>
</evidence>